<accession>A0A8D2LTI8</accession>
<protein>
    <recommendedName>
        <fullName evidence="4">Acrosin</fullName>
        <ecNumber evidence="3">3.4.21.10</ecNumber>
    </recommendedName>
</protein>
<dbReference type="EC" id="3.4.21.10" evidence="3"/>
<dbReference type="InterPro" id="IPR043504">
    <property type="entry name" value="Peptidase_S1_PA_chymotrypsin"/>
</dbReference>
<evidence type="ECO:0000256" key="3">
    <source>
        <dbReference type="ARBA" id="ARBA00012050"/>
    </source>
</evidence>
<keyword evidence="5" id="KW-0645">Protease</keyword>
<dbReference type="GO" id="GO:0035821">
    <property type="term" value="P:modulation of process of another organism"/>
    <property type="evidence" value="ECO:0007669"/>
    <property type="project" value="UniProtKB-ARBA"/>
</dbReference>
<feature type="signal peptide" evidence="10">
    <location>
        <begin position="1"/>
        <end position="19"/>
    </location>
</feature>
<reference evidence="12" key="2">
    <citation type="submission" date="2025-09" db="UniProtKB">
        <authorList>
            <consortium name="Ensembl"/>
        </authorList>
    </citation>
    <scope>IDENTIFICATION</scope>
</reference>
<evidence type="ECO:0000256" key="7">
    <source>
        <dbReference type="ARBA" id="ARBA00022825"/>
    </source>
</evidence>
<keyword evidence="13" id="KW-1185">Reference proteome</keyword>
<dbReference type="Gene3D" id="2.40.10.10">
    <property type="entry name" value="Trypsin-like serine proteases"/>
    <property type="match status" value="2"/>
</dbReference>
<evidence type="ECO:0000313" key="12">
    <source>
        <dbReference type="Ensembl" id="ENSVKKP00000027186.1"/>
    </source>
</evidence>
<dbReference type="Proteomes" id="UP000694545">
    <property type="component" value="Unplaced"/>
</dbReference>
<reference evidence="12" key="1">
    <citation type="submission" date="2025-08" db="UniProtKB">
        <authorList>
            <consortium name="Ensembl"/>
        </authorList>
    </citation>
    <scope>IDENTIFICATION</scope>
</reference>
<dbReference type="GO" id="GO:0007340">
    <property type="term" value="P:acrosome reaction"/>
    <property type="evidence" value="ECO:0007669"/>
    <property type="project" value="TreeGrafter"/>
</dbReference>
<evidence type="ECO:0000256" key="6">
    <source>
        <dbReference type="ARBA" id="ARBA00022801"/>
    </source>
</evidence>
<evidence type="ECO:0000256" key="2">
    <source>
        <dbReference type="ARBA" id="ARBA00009228"/>
    </source>
</evidence>
<dbReference type="Ensembl" id="ENSVKKT00000027850.1">
    <property type="protein sequence ID" value="ENSVKKP00000027186.1"/>
    <property type="gene ID" value="ENSVKKG00000017707.1"/>
</dbReference>
<evidence type="ECO:0000256" key="5">
    <source>
        <dbReference type="ARBA" id="ARBA00022670"/>
    </source>
</evidence>
<dbReference type="AlphaFoldDB" id="A0A8D2LTI8"/>
<evidence type="ECO:0000259" key="11">
    <source>
        <dbReference type="PROSITE" id="PS50240"/>
    </source>
</evidence>
<dbReference type="PROSITE" id="PS50240">
    <property type="entry name" value="TRYPSIN_DOM"/>
    <property type="match status" value="1"/>
</dbReference>
<evidence type="ECO:0000256" key="4">
    <source>
        <dbReference type="ARBA" id="ARBA00017161"/>
    </source>
</evidence>
<evidence type="ECO:0000313" key="13">
    <source>
        <dbReference type="Proteomes" id="UP000694545"/>
    </source>
</evidence>
<comment type="similarity">
    <text evidence="2">Belongs to the peptidase S1 family. Snake venom subfamily.</text>
</comment>
<evidence type="ECO:0000256" key="10">
    <source>
        <dbReference type="SAM" id="SignalP"/>
    </source>
</evidence>
<feature type="region of interest" description="Disordered" evidence="9">
    <location>
        <begin position="317"/>
        <end position="342"/>
    </location>
</feature>
<dbReference type="CDD" id="cd00190">
    <property type="entry name" value="Tryp_SPc"/>
    <property type="match status" value="1"/>
</dbReference>
<dbReference type="GO" id="GO:0005576">
    <property type="term" value="C:extracellular region"/>
    <property type="evidence" value="ECO:0007669"/>
    <property type="project" value="UniProtKB-ARBA"/>
</dbReference>
<dbReference type="PANTHER" id="PTHR24252:SF8">
    <property type="entry name" value="ACROSIN"/>
    <property type="match status" value="1"/>
</dbReference>
<dbReference type="SUPFAM" id="SSF50494">
    <property type="entry name" value="Trypsin-like serine proteases"/>
    <property type="match status" value="1"/>
</dbReference>
<dbReference type="InterPro" id="IPR009003">
    <property type="entry name" value="Peptidase_S1_PA"/>
</dbReference>
<dbReference type="PANTHER" id="PTHR24252">
    <property type="entry name" value="ACROSIN-RELATED"/>
    <property type="match status" value="1"/>
</dbReference>
<dbReference type="PRINTS" id="PR00722">
    <property type="entry name" value="CHYMOTRYPSIN"/>
</dbReference>
<feature type="chain" id="PRO_5034977351" description="Acrosin" evidence="10">
    <location>
        <begin position="20"/>
        <end position="342"/>
    </location>
</feature>
<keyword evidence="7" id="KW-0720">Serine protease</keyword>
<dbReference type="Pfam" id="PF00089">
    <property type="entry name" value="Trypsin"/>
    <property type="match status" value="1"/>
</dbReference>
<evidence type="ECO:0000256" key="1">
    <source>
        <dbReference type="ARBA" id="ARBA00001656"/>
    </source>
</evidence>
<dbReference type="GO" id="GO:0004252">
    <property type="term" value="F:serine-type endopeptidase activity"/>
    <property type="evidence" value="ECO:0007669"/>
    <property type="project" value="InterPro"/>
</dbReference>
<sequence>MTWVLPLLQILATVWPGRAIVDTCDVCGRHPLVPGPGSSVRVVGGIDAHPGAWPWIVSLQLPTITGHKHTCGGSLITARPSKANLPHWRAVLGASKLSSLGSEVHVRYIKQVVVQEDYQPGVELNDIALMELDQPVMCSSYIQPACLPDSTVRVPALAVCYISGWGASREHGRPQATDIMQEARVNRFPVAQCNSSGWYGGAIREHQLCAGYEEGGVDSCQGDSGGPLMCREEASQPYWVVGVTSWGQGCGRAHRPGVYTATQSFYAWMKGAMLCAARWDDAVGPLSHPPAKCRYGTLRCCNVGIRKYSVLRGEKASAGRPAGAGGRRGRGGAAVRQQAHLG</sequence>
<dbReference type="InterPro" id="IPR033116">
    <property type="entry name" value="TRYPSIN_SER"/>
</dbReference>
<proteinExistence type="inferred from homology"/>
<feature type="domain" description="Peptidase S1" evidence="11">
    <location>
        <begin position="42"/>
        <end position="274"/>
    </location>
</feature>
<keyword evidence="10" id="KW-0732">Signal</keyword>
<name>A0A8D2LTI8_VARKO</name>
<dbReference type="InterPro" id="IPR001314">
    <property type="entry name" value="Peptidase_S1A"/>
</dbReference>
<dbReference type="FunFam" id="2.40.10.10:FF:000003">
    <property type="entry name" value="Transmembrane serine protease 3"/>
    <property type="match status" value="1"/>
</dbReference>
<dbReference type="InterPro" id="IPR001254">
    <property type="entry name" value="Trypsin_dom"/>
</dbReference>
<comment type="catalytic activity">
    <reaction evidence="1">
        <text>Preferential cleavage: Arg-|-Xaa, Lys-|-Xaa.</text>
        <dbReference type="EC" id="3.4.21.10"/>
    </reaction>
</comment>
<keyword evidence="6" id="KW-0378">Hydrolase</keyword>
<dbReference type="GO" id="GO:0006508">
    <property type="term" value="P:proteolysis"/>
    <property type="evidence" value="ECO:0007669"/>
    <property type="project" value="UniProtKB-KW"/>
</dbReference>
<dbReference type="SMART" id="SM00020">
    <property type="entry name" value="Tryp_SPc"/>
    <property type="match status" value="1"/>
</dbReference>
<dbReference type="PROSITE" id="PS00135">
    <property type="entry name" value="TRYPSIN_SER"/>
    <property type="match status" value="1"/>
</dbReference>
<keyword evidence="8" id="KW-1015">Disulfide bond</keyword>
<evidence type="ECO:0000256" key="8">
    <source>
        <dbReference type="ARBA" id="ARBA00023157"/>
    </source>
</evidence>
<evidence type="ECO:0000256" key="9">
    <source>
        <dbReference type="SAM" id="MobiDB-lite"/>
    </source>
</evidence>
<organism evidence="12 13">
    <name type="scientific">Varanus komodoensis</name>
    <name type="common">Komodo dragon</name>
    <dbReference type="NCBI Taxonomy" id="61221"/>
    <lineage>
        <taxon>Eukaryota</taxon>
        <taxon>Metazoa</taxon>
        <taxon>Chordata</taxon>
        <taxon>Craniata</taxon>
        <taxon>Vertebrata</taxon>
        <taxon>Euteleostomi</taxon>
        <taxon>Lepidosauria</taxon>
        <taxon>Squamata</taxon>
        <taxon>Bifurcata</taxon>
        <taxon>Unidentata</taxon>
        <taxon>Episquamata</taxon>
        <taxon>Toxicofera</taxon>
        <taxon>Anguimorpha</taxon>
        <taxon>Paleoanguimorpha</taxon>
        <taxon>Varanoidea</taxon>
        <taxon>Varanidae</taxon>
        <taxon>Varanus</taxon>
    </lineage>
</organism>